<protein>
    <recommendedName>
        <fullName evidence="1">DNA-directed DNA polymerase</fullName>
        <ecNumber evidence="1">2.7.7.7</ecNumber>
    </recommendedName>
</protein>
<dbReference type="GO" id="GO:0003887">
    <property type="term" value="F:DNA-directed DNA polymerase activity"/>
    <property type="evidence" value="ECO:0007669"/>
    <property type="project" value="UniProtKB-KW"/>
</dbReference>
<dbReference type="OrthoDB" id="9803237at2"/>
<accession>A0A2Z5IRJ3</accession>
<evidence type="ECO:0000256" key="2">
    <source>
        <dbReference type="ARBA" id="ARBA00022679"/>
    </source>
</evidence>
<dbReference type="InterPro" id="IPR029460">
    <property type="entry name" value="DNAPol_HHH"/>
</dbReference>
<dbReference type="InterPro" id="IPR004805">
    <property type="entry name" value="DnaE2/DnaE/PolC"/>
</dbReference>
<reference evidence="8 9" key="1">
    <citation type="submission" date="2018-05" db="EMBL/GenBank/DDBJ databases">
        <title>Annotation of the Mycoplasma phocidae genome.</title>
        <authorList>
            <person name="Brown D.R."/>
            <person name="Kutish G.F."/>
            <person name="Frasca S.Jr."/>
        </authorList>
    </citation>
    <scope>NUCLEOTIDE SEQUENCE [LARGE SCALE GENOMIC DNA]</scope>
    <source>
        <strain evidence="8 9">105</strain>
    </source>
</reference>
<dbReference type="InterPro" id="IPR016195">
    <property type="entry name" value="Pol/histidinol_Pase-like"/>
</dbReference>
<dbReference type="PANTHER" id="PTHR32294:SF0">
    <property type="entry name" value="DNA POLYMERASE III SUBUNIT ALPHA"/>
    <property type="match status" value="1"/>
</dbReference>
<keyword evidence="2" id="KW-0808">Transferase</keyword>
<keyword evidence="9" id="KW-1185">Reference proteome</keyword>
<dbReference type="AlphaFoldDB" id="A0A2Z5IRJ3"/>
<keyword evidence="5" id="KW-0239">DNA-directed DNA polymerase</keyword>
<dbReference type="Pfam" id="PF17657">
    <property type="entry name" value="DNA_pol3_finger"/>
    <property type="match status" value="1"/>
</dbReference>
<dbReference type="Pfam" id="PF14579">
    <property type="entry name" value="HHH_6"/>
    <property type="match status" value="1"/>
</dbReference>
<dbReference type="Proteomes" id="UP000252477">
    <property type="component" value="Chromosome"/>
</dbReference>
<dbReference type="SUPFAM" id="SSF89550">
    <property type="entry name" value="PHP domain-like"/>
    <property type="match status" value="1"/>
</dbReference>
<dbReference type="InterPro" id="IPR004013">
    <property type="entry name" value="PHP_dom"/>
</dbReference>
<dbReference type="Pfam" id="PF02811">
    <property type="entry name" value="PHP"/>
    <property type="match status" value="1"/>
</dbReference>
<evidence type="ECO:0000256" key="3">
    <source>
        <dbReference type="ARBA" id="ARBA00022695"/>
    </source>
</evidence>
<evidence type="ECO:0000313" key="8">
    <source>
        <dbReference type="EMBL" id="AXE60956.1"/>
    </source>
</evidence>
<name>A0A2Z5IRJ3_9BACT</name>
<evidence type="ECO:0000259" key="7">
    <source>
        <dbReference type="SMART" id="SM00481"/>
    </source>
</evidence>
<dbReference type="SMART" id="SM00481">
    <property type="entry name" value="POLIIIAc"/>
    <property type="match status" value="1"/>
</dbReference>
<dbReference type="InterPro" id="IPR041931">
    <property type="entry name" value="DNA_pol3_alpha_thumb_dom"/>
</dbReference>
<evidence type="ECO:0000313" key="9">
    <source>
        <dbReference type="Proteomes" id="UP000252477"/>
    </source>
</evidence>
<dbReference type="Pfam" id="PF07733">
    <property type="entry name" value="DNA_pol3_alpha"/>
    <property type="match status" value="1"/>
</dbReference>
<dbReference type="RefSeq" id="WP_114191056.1">
    <property type="nucleotide sequence ID" value="NZ_CP029295.1"/>
</dbReference>
<dbReference type="InterPro" id="IPR011708">
    <property type="entry name" value="DNA_pol3_alpha_NTPase_dom"/>
</dbReference>
<dbReference type="KEGG" id="mpho:DA803_02585"/>
<evidence type="ECO:0000256" key="6">
    <source>
        <dbReference type="ARBA" id="ARBA00049244"/>
    </source>
</evidence>
<comment type="catalytic activity">
    <reaction evidence="6">
        <text>DNA(n) + a 2'-deoxyribonucleoside 5'-triphosphate = DNA(n+1) + diphosphate</text>
        <dbReference type="Rhea" id="RHEA:22508"/>
        <dbReference type="Rhea" id="RHEA-COMP:17339"/>
        <dbReference type="Rhea" id="RHEA-COMP:17340"/>
        <dbReference type="ChEBI" id="CHEBI:33019"/>
        <dbReference type="ChEBI" id="CHEBI:61560"/>
        <dbReference type="ChEBI" id="CHEBI:173112"/>
        <dbReference type="EC" id="2.7.7.7"/>
    </reaction>
</comment>
<gene>
    <name evidence="8" type="ORF">DA803_02585</name>
</gene>
<proteinExistence type="predicted"/>
<keyword evidence="4" id="KW-0235">DNA replication</keyword>
<sequence length="1000" mass="115478">MKLINLHLNTTYSFLKSCIQPKEFVEKLKKSGGEYFAITEHNNLFSLGYFKKLCENTNLKPIFGLECDIEIETKLYKFIVFAKNLADFEILKKLSYYLLANHFIKIENLDEFRNLIFIEHPIFGYFKKTGKKIALKNHYCGILPIDFENSKAAFLAFGEDHCLVINHNVIFQFADNEIIATLNLMRKEESFQDIYEPCRFEIEDDNNDANFKKIINNTNEFAKKIYFEIPYHDYSLPQFQNDENLSSIEYLQSLLKKAITSKFSKNNWTQEYQIRLNHEFSVIKKMRLEDYFLIIQDWIKWSKNNNISIGPGRGSAAGSLVSYLLGITNVDPIRFNLIFERFLNIDRVSMPDIDIDVQDDRRQDVIDYLVNKYGFDNVANIVTFSSLGKKSSIRDVMRVNNIAPKQIDSVSKLISPDDKNLLEEYQKNAKFSLELSRINHEDSNFVDKILNVSNRIAGFYRQTGTHAAGLVISSKPIISYVPTLLVDNAIQQTQVSMEYLEKFGLIKMDILGLKTLTTIKEIKDLIEKRLNIKIDLDNIPLNDSKTFAILSAGNSVGVFQLESAIMIRALEKIQVNDFEDITAIISLNRPGPMINIPKYAARKFGNEAVPKISPEYDEIVAKTYGIIVYQEQIMQIAQTVANMSFSEADNFRRIISKKKSDEMEEEKQKFISNSVNNGYEQETAKMIFDSIEKFADYGFNRSHAISYAIISYQMAYLKAHYPLEFYAACISSAHGSHETILKYINEAKKMNIQIVSPNIVNSENNAIIKDNAIILPLNMIKGIGNEIVKVILNNRAENKTYINFQHALYCLLNIKSFGLATIRTLIEANAMRIFNYNQATLLKEIESENSDLLLWIEANKNQPWEKVKDQILNYRPTNIYESDYKTEEENERKLLGQVYNASRTANYEKDGSRFSDMHVGNEYITVAICLNVKLGITKQNKNYVILSFQDSTQTAIAFLWNTTNEKYNELKNLKDHLVEIKVIKDKGDKIILRDWKIRNE</sequence>
<dbReference type="GO" id="GO:0006260">
    <property type="term" value="P:DNA replication"/>
    <property type="evidence" value="ECO:0007669"/>
    <property type="project" value="UniProtKB-KW"/>
</dbReference>
<dbReference type="InterPro" id="IPR003141">
    <property type="entry name" value="Pol/His_phosphatase_N"/>
</dbReference>
<evidence type="ECO:0000256" key="1">
    <source>
        <dbReference type="ARBA" id="ARBA00012417"/>
    </source>
</evidence>
<organism evidence="8 9">
    <name type="scientific">[Mycoplasma] phocae</name>
    <dbReference type="NCBI Taxonomy" id="142651"/>
    <lineage>
        <taxon>Bacteria</taxon>
        <taxon>Bacillati</taxon>
        <taxon>Mycoplasmatota</taxon>
        <taxon>Mycoplasmoidales</taxon>
        <taxon>Metamycoplasmataceae</taxon>
        <taxon>Metamycoplasma</taxon>
    </lineage>
</organism>
<evidence type="ECO:0000256" key="4">
    <source>
        <dbReference type="ARBA" id="ARBA00022705"/>
    </source>
</evidence>
<dbReference type="Gene3D" id="1.10.10.1600">
    <property type="entry name" value="Bacterial DNA polymerase III alpha subunit, thumb domain"/>
    <property type="match status" value="1"/>
</dbReference>
<dbReference type="Gene3D" id="1.10.150.870">
    <property type="match status" value="1"/>
</dbReference>
<dbReference type="Gene3D" id="3.20.20.140">
    <property type="entry name" value="Metal-dependent hydrolases"/>
    <property type="match status" value="1"/>
</dbReference>
<dbReference type="InterPro" id="IPR040982">
    <property type="entry name" value="DNA_pol3_finger"/>
</dbReference>
<evidence type="ECO:0000256" key="5">
    <source>
        <dbReference type="ARBA" id="ARBA00022932"/>
    </source>
</evidence>
<dbReference type="NCBIfam" id="TIGR00594">
    <property type="entry name" value="polc"/>
    <property type="match status" value="1"/>
</dbReference>
<dbReference type="PANTHER" id="PTHR32294">
    <property type="entry name" value="DNA POLYMERASE III SUBUNIT ALPHA"/>
    <property type="match status" value="1"/>
</dbReference>
<feature type="domain" description="Polymerase/histidinol phosphatase N-terminal" evidence="7">
    <location>
        <begin position="4"/>
        <end position="71"/>
    </location>
</feature>
<dbReference type="EC" id="2.7.7.7" evidence="1"/>
<dbReference type="EMBL" id="CP029295">
    <property type="protein sequence ID" value="AXE60956.1"/>
    <property type="molecule type" value="Genomic_DNA"/>
</dbReference>
<keyword evidence="3" id="KW-0548">Nucleotidyltransferase</keyword>
<dbReference type="GO" id="GO:0008408">
    <property type="term" value="F:3'-5' exonuclease activity"/>
    <property type="evidence" value="ECO:0007669"/>
    <property type="project" value="InterPro"/>
</dbReference>